<proteinExistence type="predicted"/>
<dbReference type="Proteomes" id="UP001383192">
    <property type="component" value="Unassembled WGS sequence"/>
</dbReference>
<keyword evidence="1" id="KW-1133">Transmembrane helix</keyword>
<dbReference type="SUPFAM" id="SSF69593">
    <property type="entry name" value="Glycerol-3-phosphate (1)-acyltransferase"/>
    <property type="match status" value="1"/>
</dbReference>
<feature type="transmembrane region" description="Helical" evidence="1">
    <location>
        <begin position="309"/>
        <end position="338"/>
    </location>
</feature>
<keyword evidence="1" id="KW-0472">Membrane</keyword>
<dbReference type="InterPro" id="IPR002123">
    <property type="entry name" value="Plipid/glycerol_acylTrfase"/>
</dbReference>
<dbReference type="AlphaFoldDB" id="A0AAW0C8U6"/>
<dbReference type="PANTHER" id="PTHR31605:SF0">
    <property type="entry name" value="GLYCEROL-3-PHOSPHATE O-ACYLTRANSFERASE 1"/>
    <property type="match status" value="1"/>
</dbReference>
<evidence type="ECO:0000256" key="1">
    <source>
        <dbReference type="SAM" id="Phobius"/>
    </source>
</evidence>
<dbReference type="InterPro" id="IPR052744">
    <property type="entry name" value="GPAT/DAPAT"/>
</dbReference>
<keyword evidence="4" id="KW-1185">Reference proteome</keyword>
<feature type="transmembrane region" description="Helical" evidence="1">
    <location>
        <begin position="252"/>
        <end position="282"/>
    </location>
</feature>
<dbReference type="EMBL" id="JAYKXP010000052">
    <property type="protein sequence ID" value="KAK7035454.1"/>
    <property type="molecule type" value="Genomic_DNA"/>
</dbReference>
<dbReference type="PANTHER" id="PTHR31605">
    <property type="entry name" value="GLYCEROL-3-PHOSPHATE O-ACYLTRANSFERASE 1"/>
    <property type="match status" value="1"/>
</dbReference>
<keyword evidence="1" id="KW-0812">Transmembrane</keyword>
<evidence type="ECO:0000313" key="3">
    <source>
        <dbReference type="EMBL" id="KAK7035454.1"/>
    </source>
</evidence>
<dbReference type="Pfam" id="PF01553">
    <property type="entry name" value="Acyltransferase"/>
    <property type="match status" value="1"/>
</dbReference>
<reference evidence="3 4" key="1">
    <citation type="submission" date="2024-01" db="EMBL/GenBank/DDBJ databases">
        <title>A draft genome for a cacao thread blight-causing isolate of Paramarasmius palmivorus.</title>
        <authorList>
            <person name="Baruah I.K."/>
            <person name="Bukari Y."/>
            <person name="Amoako-Attah I."/>
            <person name="Meinhardt L.W."/>
            <person name="Bailey B.A."/>
            <person name="Cohen S.P."/>
        </authorList>
    </citation>
    <scope>NUCLEOTIDE SEQUENCE [LARGE SCALE GENOMIC DNA]</scope>
    <source>
        <strain evidence="3 4">GH-12</strain>
    </source>
</reference>
<comment type="caution">
    <text evidence="3">The sequence shown here is derived from an EMBL/GenBank/DDBJ whole genome shotgun (WGS) entry which is preliminary data.</text>
</comment>
<accession>A0AAW0C8U6</accession>
<organism evidence="3 4">
    <name type="scientific">Paramarasmius palmivorus</name>
    <dbReference type="NCBI Taxonomy" id="297713"/>
    <lineage>
        <taxon>Eukaryota</taxon>
        <taxon>Fungi</taxon>
        <taxon>Dikarya</taxon>
        <taxon>Basidiomycota</taxon>
        <taxon>Agaricomycotina</taxon>
        <taxon>Agaricomycetes</taxon>
        <taxon>Agaricomycetidae</taxon>
        <taxon>Agaricales</taxon>
        <taxon>Marasmiineae</taxon>
        <taxon>Marasmiaceae</taxon>
        <taxon>Paramarasmius</taxon>
    </lineage>
</organism>
<dbReference type="GO" id="GO:0008654">
    <property type="term" value="P:phospholipid biosynthetic process"/>
    <property type="evidence" value="ECO:0007669"/>
    <property type="project" value="TreeGrafter"/>
</dbReference>
<protein>
    <recommendedName>
        <fullName evidence="2">Phospholipid/glycerol acyltransferase domain-containing protein</fullName>
    </recommendedName>
</protein>
<feature type="domain" description="Phospholipid/glycerol acyltransferase" evidence="2">
    <location>
        <begin position="13"/>
        <end position="106"/>
    </location>
</feature>
<evidence type="ECO:0000259" key="2">
    <source>
        <dbReference type="Pfam" id="PF01553"/>
    </source>
</evidence>
<dbReference type="GO" id="GO:0004366">
    <property type="term" value="F:glycerol-3-phosphate O-acyltransferase activity"/>
    <property type="evidence" value="ECO:0007669"/>
    <property type="project" value="TreeGrafter"/>
</dbReference>
<sequence length="453" mass="52414">MLRLTAKSTQFGKKTFTSWLIESAGTVPIQRRKDYEDKAVDNTEVMLHLMKALETGDAVCLFPEGMSRYHPTIAPFKTGVARLVSDVMTRNREDPDFKISILTCSITYMHRQHFRSDVLVTFHEPMVFTPKDNPELLDPVDFNEIRSITAQMHQRISHGTLDGPSWQIIKISKLAARIYAPLGTRMSLGDHVRVVRTFLDAFKAEQPTTEQKFDLQRVQKLKDDLKVYQDQLTKWGIKDDRIRRKPLPRRVIIYRMVIRLTWALCLFGLSLPGLLLSLPIYATTFYSTRNFKTTGPAWDVFDEIAQYKLIYGLLSGIIVWLLGVLVTLPFAMITAVLIPALMWMSLRWIEDAVSSLRSFMALARLLRVGRPALKEMYELRQVLHGHVMDLALEIDLPADPETYFVEAGGREKGRARGLWEGKAKYFSIRRRRKRDWNETLRLYDKVDYPEDDL</sequence>
<gene>
    <name evidence="3" type="ORF">VNI00_011747</name>
</gene>
<evidence type="ECO:0000313" key="4">
    <source>
        <dbReference type="Proteomes" id="UP001383192"/>
    </source>
</evidence>
<dbReference type="GO" id="GO:0016287">
    <property type="term" value="F:glycerone-phosphate O-acyltransferase activity"/>
    <property type="evidence" value="ECO:0007669"/>
    <property type="project" value="TreeGrafter"/>
</dbReference>
<name>A0AAW0C8U6_9AGAR</name>